<reference evidence="5" key="2">
    <citation type="submission" date="2021-03" db="EMBL/GenBank/DDBJ databases">
        <title>Genomic Encyclopedia of Type Strains, Phase IV (KMG-IV): sequencing the most valuable type-strain genomes for metagenomic binning, comparative biology and taxonomic classification.</title>
        <authorList>
            <person name="Goeker M."/>
        </authorList>
    </citation>
    <scope>NUCLEOTIDE SEQUENCE</scope>
    <source>
        <strain evidence="5">DSM 2771</strain>
    </source>
</reference>
<evidence type="ECO:0000313" key="4">
    <source>
        <dbReference type="EMBL" id="MBM7408477.1"/>
    </source>
</evidence>
<dbReference type="EMBL" id="JACDUN010000001">
    <property type="protein sequence ID" value="MBA2858603.1"/>
    <property type="molecule type" value="Genomic_DNA"/>
</dbReference>
<proteinExistence type="predicted"/>
<accession>A0A7J9NLM9</accession>
<organism evidence="1 8">
    <name type="scientific">Methanococcus maripaludis</name>
    <name type="common">Methanococcus deltae</name>
    <dbReference type="NCBI Taxonomy" id="39152"/>
    <lineage>
        <taxon>Archaea</taxon>
        <taxon>Methanobacteriati</taxon>
        <taxon>Methanobacteriota</taxon>
        <taxon>Methanomada group</taxon>
        <taxon>Methanococci</taxon>
        <taxon>Methanococcales</taxon>
        <taxon>Methanococcaceae</taxon>
        <taxon>Methanococcus</taxon>
    </lineage>
</organism>
<dbReference type="EMBL" id="JAFBBC010000001">
    <property type="protein sequence ID" value="MBM7408477.1"/>
    <property type="molecule type" value="Genomic_DNA"/>
</dbReference>
<dbReference type="Proteomes" id="UP000558015">
    <property type="component" value="Unassembled WGS sequence"/>
</dbReference>
<evidence type="ECO:0000313" key="8">
    <source>
        <dbReference type="Proteomes" id="UP000571854"/>
    </source>
</evidence>
<dbReference type="Proteomes" id="UP000571854">
    <property type="component" value="Unassembled WGS sequence"/>
</dbReference>
<dbReference type="EMBL" id="JACDUJ010000001">
    <property type="protein sequence ID" value="MBA2846304.1"/>
    <property type="molecule type" value="Genomic_DNA"/>
</dbReference>
<dbReference type="Proteomes" id="UP000722095">
    <property type="component" value="Unassembled WGS sequence"/>
</dbReference>
<comment type="caution">
    <text evidence="1">The sequence shown here is derived from an EMBL/GenBank/DDBJ whole genome shotgun (WGS) entry which is preliminary data.</text>
</comment>
<dbReference type="Proteomes" id="UP000564425">
    <property type="component" value="Unassembled WGS sequence"/>
</dbReference>
<evidence type="ECO:0000313" key="3">
    <source>
        <dbReference type="EMBL" id="MBA2858603.1"/>
    </source>
</evidence>
<dbReference type="EMBL" id="JACDUH010000001">
    <property type="protein sequence ID" value="MBA2851134.1"/>
    <property type="molecule type" value="Genomic_DNA"/>
</dbReference>
<dbReference type="AlphaFoldDB" id="A0A7J9NLM9"/>
<reference evidence="6 7" key="1">
    <citation type="submission" date="2020-07" db="EMBL/GenBank/DDBJ databases">
        <title>Genomic Encyclopedia of Type Strains, Phase IV (KMG-V): Genome sequencing to study the core and pangenomes of soil and plant-associated prokaryotes.</title>
        <authorList>
            <person name="Whitman W."/>
        </authorList>
    </citation>
    <scope>NUCLEOTIDE SEQUENCE [LARGE SCALE GENOMIC DNA]</scope>
    <source>
        <strain evidence="2 7">A1</strain>
        <strain evidence="1 8">A5</strain>
        <strain evidence="3 6">C12</strain>
        <strain evidence="4">RC</strain>
    </source>
</reference>
<name>A0A7J9NLM9_METMI</name>
<sequence>MSNCCKNENCNCADQNCPNRGNCVACIKAHIQAGTLVYCMQEIANKQ</sequence>
<evidence type="ECO:0000313" key="6">
    <source>
        <dbReference type="Proteomes" id="UP000558015"/>
    </source>
</evidence>
<protein>
    <submittedName>
        <fullName evidence="1">Uncharacterized protein</fullName>
    </submittedName>
</protein>
<evidence type="ECO:0000313" key="7">
    <source>
        <dbReference type="Proteomes" id="UP000564425"/>
    </source>
</evidence>
<dbReference type="EMBL" id="JAGINF010000008">
    <property type="protein sequence ID" value="MBP2220215.1"/>
    <property type="molecule type" value="Genomic_DNA"/>
</dbReference>
<evidence type="ECO:0000313" key="5">
    <source>
        <dbReference type="EMBL" id="MBP2220215.1"/>
    </source>
</evidence>
<dbReference type="RefSeq" id="WP_181491845.1">
    <property type="nucleotide sequence ID" value="NZ_BAAABJ010000001.1"/>
</dbReference>
<evidence type="ECO:0000313" key="2">
    <source>
        <dbReference type="EMBL" id="MBA2851134.1"/>
    </source>
</evidence>
<dbReference type="Proteomes" id="UP000742560">
    <property type="component" value="Unassembled WGS sequence"/>
</dbReference>
<evidence type="ECO:0000313" key="1">
    <source>
        <dbReference type="EMBL" id="MBA2846304.1"/>
    </source>
</evidence>
<gene>
    <name evidence="4" type="ORF">HNP85_000149</name>
    <name evidence="2" type="ORF">HNP86_001265</name>
    <name evidence="1" type="ORF">HNP88_000488</name>
    <name evidence="3" type="ORF">HNP93_001304</name>
    <name evidence="5" type="ORF">J2745_001723</name>
</gene>